<dbReference type="InterPro" id="IPR039739">
    <property type="entry name" value="MAG2/RNF10"/>
</dbReference>
<feature type="compositionally biased region" description="Basic residues" evidence="7">
    <location>
        <begin position="46"/>
        <end position="59"/>
    </location>
</feature>
<comment type="subcellular location">
    <subcellularLocation>
        <location evidence="1">Cytoplasm</location>
    </subcellularLocation>
</comment>
<feature type="region of interest" description="Disordered" evidence="7">
    <location>
        <begin position="124"/>
        <end position="144"/>
    </location>
</feature>
<feature type="compositionally biased region" description="Basic residues" evidence="7">
    <location>
        <begin position="129"/>
        <end position="142"/>
    </location>
</feature>
<evidence type="ECO:0000259" key="8">
    <source>
        <dbReference type="PROSITE" id="PS50089"/>
    </source>
</evidence>
<dbReference type="SMART" id="SM00184">
    <property type="entry name" value="RING"/>
    <property type="match status" value="1"/>
</dbReference>
<dbReference type="GO" id="GO:0008270">
    <property type="term" value="F:zinc ion binding"/>
    <property type="evidence" value="ECO:0007669"/>
    <property type="project" value="UniProtKB-KW"/>
</dbReference>
<keyword evidence="4 6" id="KW-0863">Zinc-finger</keyword>
<dbReference type="EMBL" id="CABFWN010000002">
    <property type="protein sequence ID" value="VUG17585.1"/>
    <property type="molecule type" value="Genomic_DNA"/>
</dbReference>
<keyword evidence="5" id="KW-0862">Zinc</keyword>
<keyword evidence="2" id="KW-0963">Cytoplasm</keyword>
<dbReference type="SUPFAM" id="SSF57850">
    <property type="entry name" value="RING/U-box"/>
    <property type="match status" value="1"/>
</dbReference>
<protein>
    <submittedName>
        <fullName evidence="9">DEBR0S2_11012g1_1</fullName>
    </submittedName>
</protein>
<feature type="compositionally biased region" description="Basic and acidic residues" evidence="7">
    <location>
        <begin position="60"/>
        <end position="81"/>
    </location>
</feature>
<dbReference type="PANTHER" id="PTHR12983">
    <property type="entry name" value="RING FINGER 10 FAMILY MEMBER"/>
    <property type="match status" value="1"/>
</dbReference>
<evidence type="ECO:0000256" key="5">
    <source>
        <dbReference type="ARBA" id="ARBA00022833"/>
    </source>
</evidence>
<dbReference type="PROSITE" id="PS50089">
    <property type="entry name" value="ZF_RING_2"/>
    <property type="match status" value="1"/>
</dbReference>
<dbReference type="Proteomes" id="UP000478008">
    <property type="component" value="Unassembled WGS sequence"/>
</dbReference>
<feature type="compositionally biased region" description="Polar residues" evidence="7">
    <location>
        <begin position="13"/>
        <end position="24"/>
    </location>
</feature>
<organism evidence="9 10">
    <name type="scientific">Dekkera bruxellensis</name>
    <name type="common">Brettanomyces custersii</name>
    <dbReference type="NCBI Taxonomy" id="5007"/>
    <lineage>
        <taxon>Eukaryota</taxon>
        <taxon>Fungi</taxon>
        <taxon>Dikarya</taxon>
        <taxon>Ascomycota</taxon>
        <taxon>Saccharomycotina</taxon>
        <taxon>Pichiomycetes</taxon>
        <taxon>Pichiales</taxon>
        <taxon>Pichiaceae</taxon>
        <taxon>Brettanomyces</taxon>
    </lineage>
</organism>
<proteinExistence type="predicted"/>
<dbReference type="GO" id="GO:0000976">
    <property type="term" value="F:transcription cis-regulatory region binding"/>
    <property type="evidence" value="ECO:0007669"/>
    <property type="project" value="TreeGrafter"/>
</dbReference>
<dbReference type="Pfam" id="PF13445">
    <property type="entry name" value="zf-RING_UBOX"/>
    <property type="match status" value="1"/>
</dbReference>
<evidence type="ECO:0000256" key="7">
    <source>
        <dbReference type="SAM" id="MobiDB-lite"/>
    </source>
</evidence>
<dbReference type="GO" id="GO:0005737">
    <property type="term" value="C:cytoplasm"/>
    <property type="evidence" value="ECO:0007669"/>
    <property type="project" value="UniProtKB-SubCell"/>
</dbReference>
<dbReference type="InterPro" id="IPR001841">
    <property type="entry name" value="Znf_RING"/>
</dbReference>
<feature type="compositionally biased region" description="Basic residues" evidence="7">
    <location>
        <begin position="665"/>
        <end position="680"/>
    </location>
</feature>
<dbReference type="InterPro" id="IPR013083">
    <property type="entry name" value="Znf_RING/FYVE/PHD"/>
</dbReference>
<dbReference type="InterPro" id="IPR017907">
    <property type="entry name" value="Znf_RING_CS"/>
</dbReference>
<dbReference type="Gene3D" id="3.30.40.10">
    <property type="entry name" value="Zinc/RING finger domain, C3HC4 (zinc finger)"/>
    <property type="match status" value="1"/>
</dbReference>
<accession>A0A7D9H3I0</accession>
<dbReference type="PANTHER" id="PTHR12983:SF9">
    <property type="entry name" value="E3 UBIQUITIN-PROTEIN LIGASE RNF10"/>
    <property type="match status" value="1"/>
</dbReference>
<feature type="domain" description="RING-type" evidence="8">
    <location>
        <begin position="198"/>
        <end position="255"/>
    </location>
</feature>
<dbReference type="GO" id="GO:0045944">
    <property type="term" value="P:positive regulation of transcription by RNA polymerase II"/>
    <property type="evidence" value="ECO:0007669"/>
    <property type="project" value="TreeGrafter"/>
</dbReference>
<evidence type="ECO:0000256" key="1">
    <source>
        <dbReference type="ARBA" id="ARBA00004496"/>
    </source>
</evidence>
<dbReference type="InterPro" id="IPR027370">
    <property type="entry name" value="Znf-RING_euk"/>
</dbReference>
<gene>
    <name evidence="9" type="ORF">DEBR0S2_11012G</name>
</gene>
<evidence type="ECO:0000256" key="6">
    <source>
        <dbReference type="PROSITE-ProRule" id="PRU00175"/>
    </source>
</evidence>
<evidence type="ECO:0000256" key="4">
    <source>
        <dbReference type="ARBA" id="ARBA00022771"/>
    </source>
</evidence>
<dbReference type="AlphaFoldDB" id="A0A7D9H3I0"/>
<dbReference type="PROSITE" id="PS00518">
    <property type="entry name" value="ZF_RING_1"/>
    <property type="match status" value="1"/>
</dbReference>
<feature type="region of interest" description="Disordered" evidence="7">
    <location>
        <begin position="1"/>
        <end position="81"/>
    </location>
</feature>
<keyword evidence="10" id="KW-1185">Reference proteome</keyword>
<feature type="region of interest" description="Disordered" evidence="7">
    <location>
        <begin position="657"/>
        <end position="680"/>
    </location>
</feature>
<evidence type="ECO:0000313" key="9">
    <source>
        <dbReference type="EMBL" id="VUG17585.1"/>
    </source>
</evidence>
<evidence type="ECO:0000256" key="3">
    <source>
        <dbReference type="ARBA" id="ARBA00022723"/>
    </source>
</evidence>
<keyword evidence="3" id="KW-0479">Metal-binding</keyword>
<sequence>MSKKESKGGNGSIKVTSGNSQMVNNIPKGPRHNKLSNKNVNESRKGARRRSNGNHSKRYQHAEASDHSASRGSDSEKNSRPKLVTDDDFILSRSILKSSKRGIDISHLLDYTIADDEPRMLESIETVSRRRRKSHGRRRSSYKRSPNLNLSGRYYINVNYKFIVDYRLSYKAQILDPNMPLDDATIVRVIINGKDYQCPICLSDEFVAPRMTSCGHVFCYPCLIRLFASLAAEDEKKTQRVQLPGRRSATCPLCNDVIREHQRLLPVLVNREEAETPAPDEYAKFTLMYRPANRIFAQPVQLYLEKSEFEGNIPWIERGSTPTDFFDTSKYVKYSRLMKCDEKFILSCFANELSALKTHKEYDKEVYHDSGLYYDLATNNIDEQIRSTKKSFAEEKSGSIAAPNYNHIDHDGALTEEEINKLLIEQNNYNFDKEEKGYFFYQCLTSPNSKVKYFLSGLDVQILRAIYGEYQYFPFNLRMKLENISYEDDIVTEDMIHRLKYVGHLPVGTSVGFCQLCWIEPHNHLMPPDVFREFKKRLKERTRSTKDRKRREDHDKKAFDKELELRTLKFYASENNLPLEQYGHSDPALGGLSTSSVNLTDEFQPTLTTAYAASEEGIDKQDTQFGTSVWGTKIPLSEEELKQKEEDSQDIERIIQEAKTSQGKQGKKGRRKKRIVLSLQ</sequence>
<evidence type="ECO:0000256" key="2">
    <source>
        <dbReference type="ARBA" id="ARBA00022490"/>
    </source>
</evidence>
<reference evidence="9 10" key="1">
    <citation type="submission" date="2019-07" db="EMBL/GenBank/DDBJ databases">
        <authorList>
            <person name="Friedrich A."/>
            <person name="Schacherer J."/>
        </authorList>
    </citation>
    <scope>NUCLEOTIDE SEQUENCE [LARGE SCALE GENOMIC DNA]</scope>
</reference>
<evidence type="ECO:0000313" key="10">
    <source>
        <dbReference type="Proteomes" id="UP000478008"/>
    </source>
</evidence>
<name>A0A7D9H3I0_DEKBR</name>